<feature type="compositionally biased region" description="Basic and acidic residues" evidence="5">
    <location>
        <begin position="610"/>
        <end position="627"/>
    </location>
</feature>
<keyword evidence="2 4" id="KW-0378">Hydrolase</keyword>
<gene>
    <name evidence="7" type="ordered locus">PTH_2798</name>
</gene>
<feature type="active site" description="Charge relay system" evidence="4">
    <location>
        <position position="354"/>
    </location>
</feature>
<dbReference type="InterPro" id="IPR015500">
    <property type="entry name" value="Peptidase_S8_subtilisin-rel"/>
</dbReference>
<dbReference type="Proteomes" id="UP000006556">
    <property type="component" value="Chromosome"/>
</dbReference>
<dbReference type="EMBL" id="AP009389">
    <property type="protein sequence ID" value="BAF60979.1"/>
    <property type="molecule type" value="Genomic_DNA"/>
</dbReference>
<keyword evidence="8" id="KW-1185">Reference proteome</keyword>
<evidence type="ECO:0000256" key="1">
    <source>
        <dbReference type="ARBA" id="ARBA00022670"/>
    </source>
</evidence>
<accession>A5CYG2</accession>
<feature type="domain" description="Peptidase S8/S53" evidence="6">
    <location>
        <begin position="115"/>
        <end position="402"/>
    </location>
</feature>
<dbReference type="Gene3D" id="2.60.120.380">
    <property type="match status" value="1"/>
</dbReference>
<feature type="active site" description="Charge relay system" evidence="4">
    <location>
        <position position="167"/>
    </location>
</feature>
<dbReference type="Pfam" id="PF00082">
    <property type="entry name" value="Peptidase_S8"/>
    <property type="match status" value="1"/>
</dbReference>
<dbReference type="CDD" id="cd04842">
    <property type="entry name" value="Peptidases_S8_Kp43_protease"/>
    <property type="match status" value="1"/>
</dbReference>
<comment type="similarity">
    <text evidence="4">Belongs to the peptidase S8 family.</text>
</comment>
<keyword evidence="1 4" id="KW-0645">Protease</keyword>
<dbReference type="PRINTS" id="PR00723">
    <property type="entry name" value="SUBTILISIN"/>
</dbReference>
<dbReference type="KEGG" id="pth:PTH_2798"/>
<dbReference type="InterPro" id="IPR008979">
    <property type="entry name" value="Galactose-bd-like_sf"/>
</dbReference>
<dbReference type="STRING" id="370438.PTH_2798"/>
<dbReference type="GO" id="GO:0004252">
    <property type="term" value="F:serine-type endopeptidase activity"/>
    <property type="evidence" value="ECO:0007669"/>
    <property type="project" value="UniProtKB-UniRule"/>
</dbReference>
<dbReference type="PANTHER" id="PTHR43399:SF5">
    <property type="entry name" value="PEPTIDASE S8 FAMILY WITH PROTEASE-ASSOCIATED DOMAIN"/>
    <property type="match status" value="1"/>
</dbReference>
<dbReference type="PROSITE" id="PS51892">
    <property type="entry name" value="SUBTILASE"/>
    <property type="match status" value="1"/>
</dbReference>
<evidence type="ECO:0000256" key="3">
    <source>
        <dbReference type="ARBA" id="ARBA00022825"/>
    </source>
</evidence>
<feature type="active site" description="Charge relay system" evidence="4">
    <location>
        <position position="124"/>
    </location>
</feature>
<dbReference type="InterPro" id="IPR051048">
    <property type="entry name" value="Peptidase_S8/S53_subtilisin"/>
</dbReference>
<evidence type="ECO:0000313" key="7">
    <source>
        <dbReference type="EMBL" id="BAF60979.1"/>
    </source>
</evidence>
<dbReference type="SUPFAM" id="SSF49785">
    <property type="entry name" value="Galactose-binding domain-like"/>
    <property type="match status" value="1"/>
</dbReference>
<dbReference type="InterPro" id="IPR036852">
    <property type="entry name" value="Peptidase_S8/S53_dom_sf"/>
</dbReference>
<evidence type="ECO:0000256" key="5">
    <source>
        <dbReference type="SAM" id="MobiDB-lite"/>
    </source>
</evidence>
<dbReference type="SUPFAM" id="SSF52743">
    <property type="entry name" value="Subtilisin-like"/>
    <property type="match status" value="1"/>
</dbReference>
<dbReference type="AlphaFoldDB" id="A5CYG2"/>
<sequence>MRLFSRGQSPFRKLWKFQMLRLAWKRKPVLLISASLSLLVLFLFSIHFLGMLPFAGEGRPSFKRYISIGILKPAAAAADMAGSRPVSFLNDRAADITGAAAVNAPGFVVPGGLTGEGQIVAVADSGLDAGRLDDIHPDLQNEPGKMPKVVLLKSWAGRDVPDDPDGHGTHMAATIAGTGAASGGKFRGMAPGASIYFQAILNKDGEPEPPENLKDLFWPAYSAGARVHVDGWGGGPDAYLEPAAQVDDFVRSYPDFLVVFGAGNGGPSPRSITAEANSKNVLTVGASVLPRPAFAPGGVDAGAVAEFSSRGPAGDGRIKPELFAPASAVISARSRLVEGNLPGYPEYTRLQGTSMAAAVAGGTAALLREYFKKYMELPTPSAALVKAALINGARPLNGGPSKDGFGIIDLAGTVIALKDGTFKTADEWAGVPQGGEIYYTFYIEDPSAPFKATLAWTDPAAAPGGAQTLVNDLDLIVQTPDGRTYYGNHFLGKNAPDRINNVEQVYLPAPVPGKYTVRVAGAAVRRNVLGGSPVPVQDYALVWGQAPAVDMVESSNGQTVELAGGGTVNPAEVPVTNLVNGAVVPADAGRIFPGAAVYLTLPAGNGGHELPQEKEPAQGDGDSKERLPPAAAGRQRAYLAARLWRAAGVKALEMDGETVFMEINPAARLGGYALAADAGEILLNKSPVPPAGLPPGFEVSAVVNPLDQKIRRVQAGCIEREGVVLATGYEKGEKKLYLAGGGVYRVSPGAVYSYEDSYASVDAEDMPFGTGALEELEEVLPGMPVLLRLAPSTGEVQYLAVKRLVALGTVKEIDASGGAIKMEGGAAYRIFPGAPVKKDRKAAALDAVKPGDQVAAVLLPDTGEAIGLVAYSRVFCGKAIEFSKKGMTLYLLDNTGLYRSLYLPPDAVIYRWGVKTTAEALAAGSLVRVTTDPAAKEVWRLDVADTLVDKGVLAAYDAAAGTVTTGEGRQYRLSNLSRFYKNGCPVLPEHLRPGEQVEIEYAAAPPPAGSVLVSLSSTTAAGAPQLLFSAVPLPGEMVVTGRTGTNADILVWARGEIRQKAAVDEAGKFNFTFRPDDEGKEYGFTLVAVDRRTGGVAGREVTRVAAGVRGGRSVAVLDAVSKAVRRISEDVLPDRAGAGYLPEAPLARASAVEALAGLFNWPETSGWPLAFKDAEDIPRPSARP</sequence>
<reference evidence="8" key="1">
    <citation type="journal article" date="2008" name="Genome Res.">
        <title>The genome of Pelotomaculum thermopropionicum reveals niche-associated evolution in anaerobic microbiota.</title>
        <authorList>
            <person name="Kosaka T."/>
            <person name="Kato S."/>
            <person name="Shimoyama T."/>
            <person name="Ishii S."/>
            <person name="Abe T."/>
            <person name="Watanabe K."/>
        </authorList>
    </citation>
    <scope>NUCLEOTIDE SEQUENCE [LARGE SCALE GENOMIC DNA]</scope>
    <source>
        <strain evidence="8">DSM 13744 / JCM 10971 / SI</strain>
    </source>
</reference>
<organism evidence="7 8">
    <name type="scientific">Pelotomaculum thermopropionicum (strain DSM 13744 / JCM 10971 / SI)</name>
    <dbReference type="NCBI Taxonomy" id="370438"/>
    <lineage>
        <taxon>Bacteria</taxon>
        <taxon>Bacillati</taxon>
        <taxon>Bacillota</taxon>
        <taxon>Clostridia</taxon>
        <taxon>Eubacteriales</taxon>
        <taxon>Desulfotomaculaceae</taxon>
        <taxon>Pelotomaculum</taxon>
    </lineage>
</organism>
<dbReference type="PANTHER" id="PTHR43399">
    <property type="entry name" value="SUBTILISIN-RELATED"/>
    <property type="match status" value="1"/>
</dbReference>
<dbReference type="PIRSF" id="PIRSF037899">
    <property type="entry name" value="Subtilisin_rel_Moth_2364"/>
    <property type="match status" value="1"/>
</dbReference>
<dbReference type="eggNOG" id="COG1404">
    <property type="taxonomic scope" value="Bacteria"/>
</dbReference>
<evidence type="ECO:0000259" key="6">
    <source>
        <dbReference type="Pfam" id="PF00082"/>
    </source>
</evidence>
<dbReference type="InterPro" id="IPR034058">
    <property type="entry name" value="TagA/B/C/D_pept_dom"/>
</dbReference>
<dbReference type="Gene3D" id="3.40.50.200">
    <property type="entry name" value="Peptidase S8/S53 domain"/>
    <property type="match status" value="1"/>
</dbReference>
<evidence type="ECO:0000256" key="2">
    <source>
        <dbReference type="ARBA" id="ARBA00022801"/>
    </source>
</evidence>
<proteinExistence type="inferred from homology"/>
<feature type="region of interest" description="Disordered" evidence="5">
    <location>
        <begin position="606"/>
        <end position="631"/>
    </location>
</feature>
<protein>
    <submittedName>
        <fullName evidence="7">Hypothetical serine protease</fullName>
    </submittedName>
</protein>
<dbReference type="HOGENOM" id="CLU_269152_0_0_9"/>
<keyword evidence="3 4" id="KW-0720">Serine protease</keyword>
<evidence type="ECO:0000256" key="4">
    <source>
        <dbReference type="PROSITE-ProRule" id="PRU01240"/>
    </source>
</evidence>
<dbReference type="GO" id="GO:0006508">
    <property type="term" value="P:proteolysis"/>
    <property type="evidence" value="ECO:0007669"/>
    <property type="project" value="UniProtKB-KW"/>
</dbReference>
<dbReference type="InterPro" id="IPR017313">
    <property type="entry name" value="Moth2364"/>
</dbReference>
<name>A5CYG2_PELTS</name>
<dbReference type="InterPro" id="IPR000209">
    <property type="entry name" value="Peptidase_S8/S53_dom"/>
</dbReference>
<evidence type="ECO:0000313" key="8">
    <source>
        <dbReference type="Proteomes" id="UP000006556"/>
    </source>
</evidence>